<keyword evidence="9" id="KW-1185">Reference proteome</keyword>
<dbReference type="InterPro" id="IPR050833">
    <property type="entry name" value="Poly_Biosynth_Transport"/>
</dbReference>
<proteinExistence type="inferred from homology"/>
<feature type="transmembrane region" description="Helical" evidence="7">
    <location>
        <begin position="410"/>
        <end position="435"/>
    </location>
</feature>
<evidence type="ECO:0000256" key="2">
    <source>
        <dbReference type="ARBA" id="ARBA00007430"/>
    </source>
</evidence>
<reference evidence="8 9" key="1">
    <citation type="submission" date="2017-05" db="EMBL/GenBank/DDBJ databases">
        <title>Thiocyanate degradation by Thiohalobacter thiocyanaticus FOKN1.</title>
        <authorList>
            <person name="Oshiki M."/>
            <person name="Fukushima T."/>
            <person name="Kawano S."/>
            <person name="Nakagawa J."/>
        </authorList>
    </citation>
    <scope>NUCLEOTIDE SEQUENCE [LARGE SCALE GENOMIC DNA]</scope>
    <source>
        <strain evidence="8 9">FOKN1</strain>
    </source>
</reference>
<gene>
    <name evidence="8" type="ORF">FOKN1_2302</name>
</gene>
<evidence type="ECO:0000256" key="3">
    <source>
        <dbReference type="ARBA" id="ARBA00022475"/>
    </source>
</evidence>
<keyword evidence="4 7" id="KW-0812">Transmembrane</keyword>
<accession>A0A1Z4VSR3</accession>
<protein>
    <submittedName>
        <fullName evidence="8">Lipopolysaccharide biosynthesis protein</fullName>
    </submittedName>
</protein>
<feature type="transmembrane region" description="Helical" evidence="7">
    <location>
        <begin position="110"/>
        <end position="128"/>
    </location>
</feature>
<dbReference type="OrthoDB" id="8538786at2"/>
<dbReference type="Proteomes" id="UP000218765">
    <property type="component" value="Chromosome"/>
</dbReference>
<comment type="similarity">
    <text evidence="2">Belongs to the polysaccharide synthase family.</text>
</comment>
<feature type="transmembrane region" description="Helical" evidence="7">
    <location>
        <begin position="291"/>
        <end position="315"/>
    </location>
</feature>
<feature type="transmembrane region" description="Helical" evidence="7">
    <location>
        <begin position="379"/>
        <end position="398"/>
    </location>
</feature>
<dbReference type="PANTHER" id="PTHR30250:SF10">
    <property type="entry name" value="LIPOPOLYSACCHARIDE BIOSYNTHESIS PROTEIN WZXC"/>
    <property type="match status" value="1"/>
</dbReference>
<evidence type="ECO:0000256" key="6">
    <source>
        <dbReference type="ARBA" id="ARBA00023136"/>
    </source>
</evidence>
<dbReference type="PANTHER" id="PTHR30250">
    <property type="entry name" value="PST FAMILY PREDICTED COLANIC ACID TRANSPORTER"/>
    <property type="match status" value="1"/>
</dbReference>
<evidence type="ECO:0000256" key="1">
    <source>
        <dbReference type="ARBA" id="ARBA00004651"/>
    </source>
</evidence>
<keyword evidence="3" id="KW-1003">Cell membrane</keyword>
<evidence type="ECO:0000313" key="8">
    <source>
        <dbReference type="EMBL" id="BAZ94676.1"/>
    </source>
</evidence>
<dbReference type="CDD" id="cd13127">
    <property type="entry name" value="MATE_tuaB_like"/>
    <property type="match status" value="1"/>
</dbReference>
<dbReference type="Pfam" id="PF13440">
    <property type="entry name" value="Polysacc_synt_3"/>
    <property type="match status" value="1"/>
</dbReference>
<dbReference type="EMBL" id="AP018052">
    <property type="protein sequence ID" value="BAZ94676.1"/>
    <property type="molecule type" value="Genomic_DNA"/>
</dbReference>
<evidence type="ECO:0000256" key="5">
    <source>
        <dbReference type="ARBA" id="ARBA00022989"/>
    </source>
</evidence>
<feature type="transmembrane region" description="Helical" evidence="7">
    <location>
        <begin position="43"/>
        <end position="67"/>
    </location>
</feature>
<dbReference type="RefSeq" id="WP_096366745.1">
    <property type="nucleotide sequence ID" value="NZ_AP018052.1"/>
</dbReference>
<name>A0A1Z4VSR3_9GAMM</name>
<feature type="transmembrane region" description="Helical" evidence="7">
    <location>
        <begin position="79"/>
        <end position="98"/>
    </location>
</feature>
<comment type="subcellular location">
    <subcellularLocation>
        <location evidence="1">Cell membrane</location>
        <topology evidence="1">Multi-pass membrane protein</topology>
    </subcellularLocation>
</comment>
<dbReference type="AlphaFoldDB" id="A0A1Z4VSR3"/>
<dbReference type="KEGG" id="ttc:FOKN1_2302"/>
<evidence type="ECO:0000313" key="9">
    <source>
        <dbReference type="Proteomes" id="UP000218765"/>
    </source>
</evidence>
<evidence type="ECO:0000256" key="7">
    <source>
        <dbReference type="SAM" id="Phobius"/>
    </source>
</evidence>
<feature type="transmembrane region" description="Helical" evidence="7">
    <location>
        <begin position="12"/>
        <end position="37"/>
    </location>
</feature>
<organism evidence="8 9">
    <name type="scientific">Thiohalobacter thiocyanaticus</name>
    <dbReference type="NCBI Taxonomy" id="585455"/>
    <lineage>
        <taxon>Bacteria</taxon>
        <taxon>Pseudomonadati</taxon>
        <taxon>Pseudomonadota</taxon>
        <taxon>Gammaproteobacteria</taxon>
        <taxon>Thiohalobacterales</taxon>
        <taxon>Thiohalobacteraceae</taxon>
        <taxon>Thiohalobacter</taxon>
    </lineage>
</organism>
<keyword evidence="5 7" id="KW-1133">Transmembrane helix</keyword>
<feature type="transmembrane region" description="Helical" evidence="7">
    <location>
        <begin position="140"/>
        <end position="161"/>
    </location>
</feature>
<feature type="transmembrane region" description="Helical" evidence="7">
    <location>
        <begin position="447"/>
        <end position="471"/>
    </location>
</feature>
<keyword evidence="6 7" id="KW-0472">Membrane</keyword>
<evidence type="ECO:0000256" key="4">
    <source>
        <dbReference type="ARBA" id="ARBA00022692"/>
    </source>
</evidence>
<feature type="transmembrane region" description="Helical" evidence="7">
    <location>
        <begin position="167"/>
        <end position="186"/>
    </location>
</feature>
<sequence>MALQDSLRSGTTWLITKGTGSFAVQFVFGVILARLLVPEEFGMMVTIQIFTGLATVVAVGGMSKALVQAREVEQRHYNTAFTLQLLIGTGLFLLFYLLAWPFAAWYDDPLYRPLLQTAAVGFLLRPLMNTQAAWMHREMRFKAFALVSFGGMFLSGLAGIAMAWHGMGVWSLVLSGLLGTFIQILLSKRVVRLPLTLQLDRRAVGDLGRYGVRIQANNVAFHINRQVENFLISRTLGEHFLGLYNKAGSLFQIPAEMIGTPAYATTFRALSKLQDNADQSRWLYRRTLSLVTLYMLPIYVSLFWLAPAFITLVYGPNWSPAALPLQILSLIGLSQCIIRPSRAVTAARNWLGRELALQVESALVIAVGCLIGLRWGMVGVAWAMVPCQAWIALRFFALARRSLDARWSDLPAALAAPVLLNLLLFGFLAGLDGLWQQQLGSTLSWPYLFGMAAAAVLFYLLVFLALPLAGIRDEAQRWRRWLLRRG</sequence>
<dbReference type="GO" id="GO:0005886">
    <property type="term" value="C:plasma membrane"/>
    <property type="evidence" value="ECO:0007669"/>
    <property type="project" value="UniProtKB-SubCell"/>
</dbReference>